<keyword evidence="1 4" id="KW-0808">Transferase</keyword>
<proteinExistence type="predicted"/>
<name>A0A1Y1CGH3_9BACT</name>
<evidence type="ECO:0000256" key="1">
    <source>
        <dbReference type="ARBA" id="ARBA00022679"/>
    </source>
</evidence>
<keyword evidence="2" id="KW-0012">Acyltransferase</keyword>
<evidence type="ECO:0000313" key="4">
    <source>
        <dbReference type="EMBL" id="BAX79424.1"/>
    </source>
</evidence>
<dbReference type="GO" id="GO:0016747">
    <property type="term" value="F:acyltransferase activity, transferring groups other than amino-acyl groups"/>
    <property type="evidence" value="ECO:0007669"/>
    <property type="project" value="InterPro"/>
</dbReference>
<feature type="domain" description="N-acetyltransferase" evidence="3">
    <location>
        <begin position="1"/>
        <end position="73"/>
    </location>
</feature>
<protein>
    <submittedName>
        <fullName evidence="4">Phosphinothricin acetyltransferase</fullName>
    </submittedName>
</protein>
<dbReference type="KEGG" id="mbas:ALGA_1038"/>
<dbReference type="Proteomes" id="UP000218267">
    <property type="component" value="Chromosome"/>
</dbReference>
<dbReference type="Pfam" id="PF00583">
    <property type="entry name" value="Acetyltransf_1"/>
    <property type="match status" value="1"/>
</dbReference>
<evidence type="ECO:0000313" key="5">
    <source>
        <dbReference type="Proteomes" id="UP000218267"/>
    </source>
</evidence>
<reference evidence="5" key="2">
    <citation type="journal article" date="2020" name="Antonie Van Leeuwenhoek">
        <title>Labilibaculum antarcticum sp. nov., a novel facultative anaerobic, psychrotorelant bacterium isolated from marine sediment of Antarctica.</title>
        <authorList>
            <person name="Watanabe M."/>
            <person name="Kojima H."/>
            <person name="Fukui M."/>
        </authorList>
    </citation>
    <scope>NUCLEOTIDE SEQUENCE [LARGE SCALE GENOMIC DNA]</scope>
    <source>
        <strain evidence="5">SPP2</strain>
    </source>
</reference>
<sequence length="82" mass="9416">MKLQFIHLDATGKGIGTKLYQELIERLTKLDLHVAIGGISLPNDESIALHEKFGFEKVAHFKEVGYKFNKWVDVGYWELILN</sequence>
<dbReference type="Gene3D" id="3.40.630.30">
    <property type="match status" value="1"/>
</dbReference>
<dbReference type="PANTHER" id="PTHR43072:SF23">
    <property type="entry name" value="UPF0039 PROTEIN C11D3.02C"/>
    <property type="match status" value="1"/>
</dbReference>
<dbReference type="PROSITE" id="PS51186">
    <property type="entry name" value="GNAT"/>
    <property type="match status" value="1"/>
</dbReference>
<dbReference type="PANTHER" id="PTHR43072">
    <property type="entry name" value="N-ACETYLTRANSFERASE"/>
    <property type="match status" value="1"/>
</dbReference>
<dbReference type="AlphaFoldDB" id="A0A1Y1CGH3"/>
<dbReference type="SUPFAM" id="SSF55729">
    <property type="entry name" value="Acyl-CoA N-acyltransferases (Nat)"/>
    <property type="match status" value="1"/>
</dbReference>
<accession>A0A1Y1CGH3</accession>
<reference evidence="4 5" key="1">
    <citation type="journal article" date="2018" name="Mar. Genomics">
        <title>Complete genome sequence of Marinifilaceae bacterium strain SPP2, isolated from the Antarctic marine sediment.</title>
        <authorList>
            <person name="Watanabe M."/>
            <person name="Kojima H."/>
            <person name="Fukui M."/>
        </authorList>
    </citation>
    <scope>NUCLEOTIDE SEQUENCE [LARGE SCALE GENOMIC DNA]</scope>
    <source>
        <strain evidence="4 5">SPP2</strain>
    </source>
</reference>
<dbReference type="EMBL" id="AP018042">
    <property type="protein sequence ID" value="BAX79424.1"/>
    <property type="molecule type" value="Genomic_DNA"/>
</dbReference>
<organism evidence="4 5">
    <name type="scientific">Labilibaculum antarcticum</name>
    <dbReference type="NCBI Taxonomy" id="1717717"/>
    <lineage>
        <taxon>Bacteria</taxon>
        <taxon>Pseudomonadati</taxon>
        <taxon>Bacteroidota</taxon>
        <taxon>Bacteroidia</taxon>
        <taxon>Marinilabiliales</taxon>
        <taxon>Marinifilaceae</taxon>
        <taxon>Labilibaculum</taxon>
    </lineage>
</organism>
<evidence type="ECO:0000259" key="3">
    <source>
        <dbReference type="PROSITE" id="PS51186"/>
    </source>
</evidence>
<gene>
    <name evidence="4" type="ORF">ALGA_1038</name>
</gene>
<dbReference type="InterPro" id="IPR016181">
    <property type="entry name" value="Acyl_CoA_acyltransferase"/>
</dbReference>
<dbReference type="InterPro" id="IPR000182">
    <property type="entry name" value="GNAT_dom"/>
</dbReference>
<evidence type="ECO:0000256" key="2">
    <source>
        <dbReference type="ARBA" id="ARBA00023315"/>
    </source>
</evidence>
<keyword evidence="5" id="KW-1185">Reference proteome</keyword>